<name>A0A022Q657_ERYGU</name>
<organism evidence="1 2">
    <name type="scientific">Erythranthe guttata</name>
    <name type="common">Yellow monkey flower</name>
    <name type="synonym">Mimulus guttatus</name>
    <dbReference type="NCBI Taxonomy" id="4155"/>
    <lineage>
        <taxon>Eukaryota</taxon>
        <taxon>Viridiplantae</taxon>
        <taxon>Streptophyta</taxon>
        <taxon>Embryophyta</taxon>
        <taxon>Tracheophyta</taxon>
        <taxon>Spermatophyta</taxon>
        <taxon>Magnoliopsida</taxon>
        <taxon>eudicotyledons</taxon>
        <taxon>Gunneridae</taxon>
        <taxon>Pentapetalae</taxon>
        <taxon>asterids</taxon>
        <taxon>lamiids</taxon>
        <taxon>Lamiales</taxon>
        <taxon>Phrymaceae</taxon>
        <taxon>Erythranthe</taxon>
    </lineage>
</organism>
<gene>
    <name evidence="1" type="ORF">MIMGU_mgv1a017038mg</name>
</gene>
<protein>
    <submittedName>
        <fullName evidence="1">Uncharacterized protein</fullName>
    </submittedName>
</protein>
<accession>A0A022Q657</accession>
<sequence>MYWSPYARRRFAAGFFFSPNRCLKHNFVFQTSFCVPLLGQWSAAYNFWRHQQQLVASLQRCLIFGRHLLFCSNIILHLRHLSLLYSPHLLSASCDY</sequence>
<keyword evidence="2" id="KW-1185">Reference proteome</keyword>
<reference evidence="1 2" key="1">
    <citation type="journal article" date="2013" name="Proc. Natl. Acad. Sci. U.S.A.">
        <title>Fine-scale variation in meiotic recombination in Mimulus inferred from population shotgun sequencing.</title>
        <authorList>
            <person name="Hellsten U."/>
            <person name="Wright K.M."/>
            <person name="Jenkins J."/>
            <person name="Shu S."/>
            <person name="Yuan Y."/>
            <person name="Wessler S.R."/>
            <person name="Schmutz J."/>
            <person name="Willis J.H."/>
            <person name="Rokhsar D.S."/>
        </authorList>
    </citation>
    <scope>NUCLEOTIDE SEQUENCE [LARGE SCALE GENOMIC DNA]</scope>
    <source>
        <strain evidence="2">cv. DUN x IM62</strain>
    </source>
</reference>
<dbReference type="EMBL" id="KI632139">
    <property type="protein sequence ID" value="EYU24157.1"/>
    <property type="molecule type" value="Genomic_DNA"/>
</dbReference>
<proteinExistence type="predicted"/>
<dbReference type="Proteomes" id="UP000030748">
    <property type="component" value="Unassembled WGS sequence"/>
</dbReference>
<dbReference type="AlphaFoldDB" id="A0A022Q657"/>
<evidence type="ECO:0000313" key="2">
    <source>
        <dbReference type="Proteomes" id="UP000030748"/>
    </source>
</evidence>
<evidence type="ECO:0000313" key="1">
    <source>
        <dbReference type="EMBL" id="EYU24157.1"/>
    </source>
</evidence>